<accession>A0A367IRA9</accession>
<sequence length="53" mass="5927">QSRSRPEFVNTESIYRPTTSRRPMHILMHVLCFGPSAQLAQKSNRRAGGGDSP</sequence>
<dbReference type="EMBL" id="PJQL01004056">
    <property type="protein sequence ID" value="RCH80176.1"/>
    <property type="molecule type" value="Genomic_DNA"/>
</dbReference>
<feature type="non-terminal residue" evidence="1">
    <location>
        <position position="1"/>
    </location>
</feature>
<keyword evidence="2" id="KW-1185">Reference proteome</keyword>
<gene>
    <name evidence="1" type="ORF">CU097_004704</name>
</gene>
<dbReference type="Proteomes" id="UP000252139">
    <property type="component" value="Unassembled WGS sequence"/>
</dbReference>
<evidence type="ECO:0000313" key="1">
    <source>
        <dbReference type="EMBL" id="RCH80176.1"/>
    </source>
</evidence>
<organism evidence="1 2">
    <name type="scientific">Rhizopus azygosporus</name>
    <name type="common">Rhizopus microsporus var. azygosporus</name>
    <dbReference type="NCBI Taxonomy" id="86630"/>
    <lineage>
        <taxon>Eukaryota</taxon>
        <taxon>Fungi</taxon>
        <taxon>Fungi incertae sedis</taxon>
        <taxon>Mucoromycota</taxon>
        <taxon>Mucoromycotina</taxon>
        <taxon>Mucoromycetes</taxon>
        <taxon>Mucorales</taxon>
        <taxon>Mucorineae</taxon>
        <taxon>Rhizopodaceae</taxon>
        <taxon>Rhizopus</taxon>
    </lineage>
</organism>
<comment type="caution">
    <text evidence="1">The sequence shown here is derived from an EMBL/GenBank/DDBJ whole genome shotgun (WGS) entry which is preliminary data.</text>
</comment>
<name>A0A367IRA9_RHIAZ</name>
<dbReference type="AlphaFoldDB" id="A0A367IRA9"/>
<reference evidence="1 2" key="1">
    <citation type="journal article" date="2018" name="G3 (Bethesda)">
        <title>Phylogenetic and Phylogenomic Definition of Rhizopus Species.</title>
        <authorList>
            <person name="Gryganskyi A.P."/>
            <person name="Golan J."/>
            <person name="Dolatabadi S."/>
            <person name="Mondo S."/>
            <person name="Robb S."/>
            <person name="Idnurm A."/>
            <person name="Muszewska A."/>
            <person name="Steczkiewicz K."/>
            <person name="Masonjones S."/>
            <person name="Liao H.L."/>
            <person name="Gajdeczka M.T."/>
            <person name="Anike F."/>
            <person name="Vuek A."/>
            <person name="Anishchenko I.M."/>
            <person name="Voigt K."/>
            <person name="de Hoog G.S."/>
            <person name="Smith M.E."/>
            <person name="Heitman J."/>
            <person name="Vilgalys R."/>
            <person name="Stajich J.E."/>
        </authorList>
    </citation>
    <scope>NUCLEOTIDE SEQUENCE [LARGE SCALE GENOMIC DNA]</scope>
    <source>
        <strain evidence="1 2">CBS 357.93</strain>
    </source>
</reference>
<proteinExistence type="predicted"/>
<protein>
    <submittedName>
        <fullName evidence="1">Uncharacterized protein</fullName>
    </submittedName>
</protein>
<evidence type="ECO:0000313" key="2">
    <source>
        <dbReference type="Proteomes" id="UP000252139"/>
    </source>
</evidence>